<gene>
    <name evidence="2" type="ORF">g.48461</name>
</gene>
<feature type="region of interest" description="Disordered" evidence="1">
    <location>
        <begin position="162"/>
        <end position="181"/>
    </location>
</feature>
<feature type="region of interest" description="Disordered" evidence="1">
    <location>
        <begin position="23"/>
        <end position="55"/>
    </location>
</feature>
<reference evidence="2" key="1">
    <citation type="submission" date="2015-11" db="EMBL/GenBank/DDBJ databases">
        <title>De novo transcriptome assembly of four potential Pierce s Disease insect vectors from Arizona vineyards.</title>
        <authorList>
            <person name="Tassone E.E."/>
        </authorList>
    </citation>
    <scope>NUCLEOTIDE SEQUENCE</scope>
</reference>
<feature type="compositionally biased region" description="Polar residues" evidence="1">
    <location>
        <begin position="164"/>
        <end position="174"/>
    </location>
</feature>
<evidence type="ECO:0000256" key="1">
    <source>
        <dbReference type="SAM" id="MobiDB-lite"/>
    </source>
</evidence>
<feature type="compositionally biased region" description="Low complexity" evidence="1">
    <location>
        <begin position="23"/>
        <end position="44"/>
    </location>
</feature>
<dbReference type="EMBL" id="GECU01022558">
    <property type="protein sequence ID" value="JAS85148.1"/>
    <property type="molecule type" value="Transcribed_RNA"/>
</dbReference>
<protein>
    <submittedName>
        <fullName evidence="2">Uncharacterized protein</fullName>
    </submittedName>
</protein>
<dbReference type="AlphaFoldDB" id="A0A1B6IDX9"/>
<evidence type="ECO:0000313" key="2">
    <source>
        <dbReference type="EMBL" id="JAS85148.1"/>
    </source>
</evidence>
<sequence>MLMAMHTEYTSITDELETLCGLLSPPRSPRLLSPPRIGESSSSTHRSRHHSEMSNPEMALYLEKEHLKDAEESDYQLMEGLIQTRFNRSDSDEKFTHNAFFLTADHSMDRGQGRPLRRASAIEGDLPTPCLSQAISLEDNVTPALEEEEEEEQVVVETTTVTQRRLTGSQNSLLPNPETMC</sequence>
<accession>A0A1B6IDX9</accession>
<organism evidence="2">
    <name type="scientific">Homalodisca liturata</name>
    <dbReference type="NCBI Taxonomy" id="320908"/>
    <lineage>
        <taxon>Eukaryota</taxon>
        <taxon>Metazoa</taxon>
        <taxon>Ecdysozoa</taxon>
        <taxon>Arthropoda</taxon>
        <taxon>Hexapoda</taxon>
        <taxon>Insecta</taxon>
        <taxon>Pterygota</taxon>
        <taxon>Neoptera</taxon>
        <taxon>Paraneoptera</taxon>
        <taxon>Hemiptera</taxon>
        <taxon>Auchenorrhyncha</taxon>
        <taxon>Membracoidea</taxon>
        <taxon>Cicadellidae</taxon>
        <taxon>Cicadellinae</taxon>
        <taxon>Proconiini</taxon>
        <taxon>Homalodisca</taxon>
    </lineage>
</organism>
<proteinExistence type="predicted"/>
<name>A0A1B6IDX9_9HEMI</name>